<dbReference type="InterPro" id="IPR005119">
    <property type="entry name" value="LysR_subst-bd"/>
</dbReference>
<protein>
    <submittedName>
        <fullName evidence="6">LysR family transcriptional regulator</fullName>
    </submittedName>
</protein>
<dbReference type="Gene3D" id="1.10.10.10">
    <property type="entry name" value="Winged helix-like DNA-binding domain superfamily/Winged helix DNA-binding domain"/>
    <property type="match status" value="1"/>
</dbReference>
<dbReference type="PANTHER" id="PTHR30419">
    <property type="entry name" value="HTH-TYPE TRANSCRIPTIONAL REGULATOR YBHD"/>
    <property type="match status" value="1"/>
</dbReference>
<dbReference type="GO" id="GO:0003677">
    <property type="term" value="F:DNA binding"/>
    <property type="evidence" value="ECO:0007669"/>
    <property type="project" value="UniProtKB-KW"/>
</dbReference>
<dbReference type="GO" id="GO:0005829">
    <property type="term" value="C:cytosol"/>
    <property type="evidence" value="ECO:0007669"/>
    <property type="project" value="TreeGrafter"/>
</dbReference>
<keyword evidence="2" id="KW-0805">Transcription regulation</keyword>
<comment type="similarity">
    <text evidence="1">Belongs to the LysR transcriptional regulatory family.</text>
</comment>
<accession>A0AAW5K588</accession>
<organism evidence="6 7">
    <name type="scientific">Cloacibacillus evryensis</name>
    <dbReference type="NCBI Taxonomy" id="508460"/>
    <lineage>
        <taxon>Bacteria</taxon>
        <taxon>Thermotogati</taxon>
        <taxon>Synergistota</taxon>
        <taxon>Synergistia</taxon>
        <taxon>Synergistales</taxon>
        <taxon>Synergistaceae</taxon>
        <taxon>Cloacibacillus</taxon>
    </lineage>
</organism>
<evidence type="ECO:0000256" key="2">
    <source>
        <dbReference type="ARBA" id="ARBA00023015"/>
    </source>
</evidence>
<dbReference type="InterPro" id="IPR036390">
    <property type="entry name" value="WH_DNA-bd_sf"/>
</dbReference>
<evidence type="ECO:0000259" key="5">
    <source>
        <dbReference type="PROSITE" id="PS50931"/>
    </source>
</evidence>
<dbReference type="InterPro" id="IPR000847">
    <property type="entry name" value="LysR_HTH_N"/>
</dbReference>
<dbReference type="Pfam" id="PF00126">
    <property type="entry name" value="HTH_1"/>
    <property type="match status" value="1"/>
</dbReference>
<name>A0AAW5K588_9BACT</name>
<dbReference type="SUPFAM" id="SSF53850">
    <property type="entry name" value="Periplasmic binding protein-like II"/>
    <property type="match status" value="1"/>
</dbReference>
<dbReference type="CDD" id="cd05466">
    <property type="entry name" value="PBP2_LTTR_substrate"/>
    <property type="match status" value="1"/>
</dbReference>
<reference evidence="6 7" key="1">
    <citation type="submission" date="2022-06" db="EMBL/GenBank/DDBJ databases">
        <title>Isolation of gut microbiota from human fecal samples.</title>
        <authorList>
            <person name="Pamer E.G."/>
            <person name="Barat B."/>
            <person name="Waligurski E."/>
            <person name="Medina S."/>
            <person name="Paddock L."/>
            <person name="Mostad J."/>
        </authorList>
    </citation>
    <scope>NUCLEOTIDE SEQUENCE [LARGE SCALE GENOMIC DNA]</scope>
    <source>
        <strain evidence="6 7">DFI.9.90</strain>
    </source>
</reference>
<comment type="caution">
    <text evidence="6">The sequence shown here is derived from an EMBL/GenBank/DDBJ whole genome shotgun (WGS) entry which is preliminary data.</text>
</comment>
<dbReference type="SUPFAM" id="SSF46785">
    <property type="entry name" value="Winged helix' DNA-binding domain"/>
    <property type="match status" value="1"/>
</dbReference>
<evidence type="ECO:0000313" key="7">
    <source>
        <dbReference type="Proteomes" id="UP001205919"/>
    </source>
</evidence>
<evidence type="ECO:0000256" key="4">
    <source>
        <dbReference type="ARBA" id="ARBA00023163"/>
    </source>
</evidence>
<dbReference type="AlphaFoldDB" id="A0AAW5K588"/>
<dbReference type="Gene3D" id="3.40.190.290">
    <property type="match status" value="1"/>
</dbReference>
<keyword evidence="3" id="KW-0238">DNA-binding</keyword>
<gene>
    <name evidence="6" type="ORF">NE630_10890</name>
</gene>
<dbReference type="Proteomes" id="UP001205919">
    <property type="component" value="Unassembled WGS sequence"/>
</dbReference>
<dbReference type="InterPro" id="IPR036388">
    <property type="entry name" value="WH-like_DNA-bd_sf"/>
</dbReference>
<sequence length="321" mass="36929">MNSSEKIFMLVVEEMSFTKAAKKTFLTQQCISEHIKKLEREYGVSFFERRPKLVLTPAGKSMYQAMLQIQNMKNSLELNLKEIARGAMGEIKIGSNASRARVIMPILFKKYHEKYPRVTISVFSDDTSVMTEMLINGKLDIVIGVDVASNPLFKITPLADDPVYVIVSNNLLKQSFGERYAEYKKIFPYGVNLSLFEKIPFVRNYPTSTINSLIDRHINRYDINLQTVFSISDYGTQLQLCASHQVAAFIPALICRTVLKFNDRAGEDDHINIFPIENLNESLRIDCITLKNSYMPQYIQDFIYSIENEIKSETEWLKQNI</sequence>
<proteinExistence type="inferred from homology"/>
<evidence type="ECO:0000256" key="1">
    <source>
        <dbReference type="ARBA" id="ARBA00009437"/>
    </source>
</evidence>
<dbReference type="InterPro" id="IPR050950">
    <property type="entry name" value="HTH-type_LysR_regulators"/>
</dbReference>
<dbReference type="EMBL" id="JANFYT010000023">
    <property type="protein sequence ID" value="MCQ4814936.1"/>
    <property type="molecule type" value="Genomic_DNA"/>
</dbReference>
<dbReference type="PANTHER" id="PTHR30419:SF25">
    <property type="entry name" value="HTH-TYPE TRANSCRIPTIONAL REGULATOR YTLI"/>
    <property type="match status" value="1"/>
</dbReference>
<keyword evidence="7" id="KW-1185">Reference proteome</keyword>
<evidence type="ECO:0000256" key="3">
    <source>
        <dbReference type="ARBA" id="ARBA00023125"/>
    </source>
</evidence>
<dbReference type="Pfam" id="PF03466">
    <property type="entry name" value="LysR_substrate"/>
    <property type="match status" value="1"/>
</dbReference>
<keyword evidence="4" id="KW-0804">Transcription</keyword>
<dbReference type="PROSITE" id="PS50931">
    <property type="entry name" value="HTH_LYSR"/>
    <property type="match status" value="1"/>
</dbReference>
<dbReference type="PRINTS" id="PR00039">
    <property type="entry name" value="HTHLYSR"/>
</dbReference>
<feature type="domain" description="HTH lysR-type" evidence="5">
    <location>
        <begin position="1"/>
        <end position="56"/>
    </location>
</feature>
<dbReference type="RefSeq" id="WP_008710328.1">
    <property type="nucleotide sequence ID" value="NZ_CABKQM010000006.1"/>
</dbReference>
<evidence type="ECO:0000313" key="6">
    <source>
        <dbReference type="EMBL" id="MCQ4814936.1"/>
    </source>
</evidence>
<dbReference type="GO" id="GO:0003700">
    <property type="term" value="F:DNA-binding transcription factor activity"/>
    <property type="evidence" value="ECO:0007669"/>
    <property type="project" value="InterPro"/>
</dbReference>